<dbReference type="Proteomes" id="UP001501204">
    <property type="component" value="Unassembled WGS sequence"/>
</dbReference>
<evidence type="ECO:0000313" key="3">
    <source>
        <dbReference type="Proteomes" id="UP001501204"/>
    </source>
</evidence>
<evidence type="ECO:0000313" key="2">
    <source>
        <dbReference type="EMBL" id="GAA1762831.1"/>
    </source>
</evidence>
<keyword evidence="1" id="KW-0472">Membrane</keyword>
<organism evidence="2 3">
    <name type="scientific">Kocuria aegyptia</name>
    <dbReference type="NCBI Taxonomy" id="330943"/>
    <lineage>
        <taxon>Bacteria</taxon>
        <taxon>Bacillati</taxon>
        <taxon>Actinomycetota</taxon>
        <taxon>Actinomycetes</taxon>
        <taxon>Micrococcales</taxon>
        <taxon>Micrococcaceae</taxon>
        <taxon>Kocuria</taxon>
    </lineage>
</organism>
<feature type="transmembrane region" description="Helical" evidence="1">
    <location>
        <begin position="9"/>
        <end position="29"/>
    </location>
</feature>
<keyword evidence="1" id="KW-0812">Transmembrane</keyword>
<feature type="transmembrane region" description="Helical" evidence="1">
    <location>
        <begin position="64"/>
        <end position="89"/>
    </location>
</feature>
<accession>A0ABP4WTV5</accession>
<gene>
    <name evidence="2" type="ORF">GCM10009767_21990</name>
</gene>
<name>A0ABP4WTV5_9MICC</name>
<evidence type="ECO:0000256" key="1">
    <source>
        <dbReference type="SAM" id="Phobius"/>
    </source>
</evidence>
<sequence>MGMRTTRPWFVVAVVIAALAQLVVGFYYLASGLMAPLWAIVLLGVWWVVLTLIGVRLVQRRSYLVLLVPVVAMATWFGLMTFGGSVLGWTA</sequence>
<reference evidence="3" key="1">
    <citation type="journal article" date="2019" name="Int. J. Syst. Evol. Microbiol.">
        <title>The Global Catalogue of Microorganisms (GCM) 10K type strain sequencing project: providing services to taxonomists for standard genome sequencing and annotation.</title>
        <authorList>
            <consortium name="The Broad Institute Genomics Platform"/>
            <consortium name="The Broad Institute Genome Sequencing Center for Infectious Disease"/>
            <person name="Wu L."/>
            <person name="Ma J."/>
        </authorList>
    </citation>
    <scope>NUCLEOTIDE SEQUENCE [LARGE SCALE GENOMIC DNA]</scope>
    <source>
        <strain evidence="3">JCM 14735</strain>
    </source>
</reference>
<protein>
    <submittedName>
        <fullName evidence="2">Uncharacterized protein</fullName>
    </submittedName>
</protein>
<dbReference type="EMBL" id="BAAAOA010000027">
    <property type="protein sequence ID" value="GAA1762831.1"/>
    <property type="molecule type" value="Genomic_DNA"/>
</dbReference>
<feature type="transmembrane region" description="Helical" evidence="1">
    <location>
        <begin position="35"/>
        <end position="57"/>
    </location>
</feature>
<keyword evidence="1" id="KW-1133">Transmembrane helix</keyword>
<proteinExistence type="predicted"/>
<comment type="caution">
    <text evidence="2">The sequence shown here is derived from an EMBL/GenBank/DDBJ whole genome shotgun (WGS) entry which is preliminary data.</text>
</comment>
<keyword evidence="3" id="KW-1185">Reference proteome</keyword>